<accession>A0A0B2SGY4</accession>
<feature type="compositionally biased region" description="Pro residues" evidence="1">
    <location>
        <begin position="196"/>
        <end position="208"/>
    </location>
</feature>
<name>A0A0B2SGY4_GLYSO</name>
<evidence type="ECO:0000256" key="1">
    <source>
        <dbReference type="SAM" id="MobiDB-lite"/>
    </source>
</evidence>
<gene>
    <name evidence="2" type="ORF">glysoja_031698</name>
</gene>
<reference evidence="2" key="1">
    <citation type="submission" date="2014-07" db="EMBL/GenBank/DDBJ databases">
        <title>Identification of a novel salt tolerance gene in wild soybean by whole-genome sequencing.</title>
        <authorList>
            <person name="Lam H.-M."/>
            <person name="Qi X."/>
            <person name="Li M.-W."/>
            <person name="Liu X."/>
            <person name="Xie M."/>
            <person name="Ni M."/>
            <person name="Xu X."/>
        </authorList>
    </citation>
    <scope>NUCLEOTIDE SEQUENCE [LARGE SCALE GENOMIC DNA]</scope>
    <source>
        <tissue evidence="2">Root</tissue>
    </source>
</reference>
<evidence type="ECO:0000313" key="2">
    <source>
        <dbReference type="EMBL" id="KHN44098.1"/>
    </source>
</evidence>
<organism evidence="2">
    <name type="scientific">Glycine soja</name>
    <name type="common">Wild soybean</name>
    <dbReference type="NCBI Taxonomy" id="3848"/>
    <lineage>
        <taxon>Eukaryota</taxon>
        <taxon>Viridiplantae</taxon>
        <taxon>Streptophyta</taxon>
        <taxon>Embryophyta</taxon>
        <taxon>Tracheophyta</taxon>
        <taxon>Spermatophyta</taxon>
        <taxon>Magnoliopsida</taxon>
        <taxon>eudicotyledons</taxon>
        <taxon>Gunneridae</taxon>
        <taxon>Pentapetalae</taxon>
        <taxon>rosids</taxon>
        <taxon>fabids</taxon>
        <taxon>Fabales</taxon>
        <taxon>Fabaceae</taxon>
        <taxon>Papilionoideae</taxon>
        <taxon>50 kb inversion clade</taxon>
        <taxon>NPAAA clade</taxon>
        <taxon>indigoferoid/millettioid clade</taxon>
        <taxon>Phaseoleae</taxon>
        <taxon>Glycine</taxon>
        <taxon>Glycine subgen. Soja</taxon>
    </lineage>
</organism>
<dbReference type="AlphaFoldDB" id="A0A0B2SGY4"/>
<dbReference type="EMBL" id="KN643366">
    <property type="protein sequence ID" value="KHN44098.1"/>
    <property type="molecule type" value="Genomic_DNA"/>
</dbReference>
<proteinExistence type="predicted"/>
<feature type="region of interest" description="Disordered" evidence="1">
    <location>
        <begin position="196"/>
        <end position="226"/>
    </location>
</feature>
<protein>
    <submittedName>
        <fullName evidence="2">Uncharacterized protein</fullName>
    </submittedName>
</protein>
<feature type="compositionally biased region" description="Polar residues" evidence="1">
    <location>
        <begin position="209"/>
        <end position="226"/>
    </location>
</feature>
<dbReference type="Proteomes" id="UP000053555">
    <property type="component" value="Unassembled WGS sequence"/>
</dbReference>
<sequence>MILAYEARLEQPKQTALQESLTLNLAESTLAPCSVPANMPENHVVANYVSTQGAATANSTLFSLNQNQYSSQGNFPVNSDGYGRGQNCGRGAQGCGGQVQCQIYKKRGHEASTCYHRSAVAPFGNFGSPYSFFGPSFSGPSFSQIGSYGFQLQHSFAPPNFGALQVFGNMQQPHFANGTTPTPWMPYLPGPHFQNPAPPFGYQPPIPPNNGTTLQQQQIPPTANIS</sequence>